<feature type="compositionally biased region" description="Polar residues" evidence="1">
    <location>
        <begin position="88"/>
        <end position="99"/>
    </location>
</feature>
<evidence type="ECO:0000256" key="1">
    <source>
        <dbReference type="SAM" id="MobiDB-lite"/>
    </source>
</evidence>
<feature type="chain" id="PRO_5046181316" evidence="2">
    <location>
        <begin position="25"/>
        <end position="149"/>
    </location>
</feature>
<organism evidence="3 4">
    <name type="scientific">Cupriavidus laharis</name>
    <dbReference type="NCBI Taxonomy" id="151654"/>
    <lineage>
        <taxon>Bacteria</taxon>
        <taxon>Pseudomonadati</taxon>
        <taxon>Pseudomonadota</taxon>
        <taxon>Betaproteobacteria</taxon>
        <taxon>Burkholderiales</taxon>
        <taxon>Burkholderiaceae</taxon>
        <taxon>Cupriavidus</taxon>
    </lineage>
</organism>
<accession>A0ABM8WTB4</accession>
<evidence type="ECO:0000313" key="4">
    <source>
        <dbReference type="Proteomes" id="UP000727654"/>
    </source>
</evidence>
<feature type="compositionally biased region" description="Basic and acidic residues" evidence="1">
    <location>
        <begin position="75"/>
        <end position="87"/>
    </location>
</feature>
<reference evidence="3 4" key="1">
    <citation type="submission" date="2021-08" db="EMBL/GenBank/DDBJ databases">
        <authorList>
            <person name="Peeters C."/>
        </authorList>
    </citation>
    <scope>NUCLEOTIDE SEQUENCE [LARGE SCALE GENOMIC DNA]</scope>
    <source>
        <strain evidence="3 4">LMG 23992</strain>
    </source>
</reference>
<feature type="region of interest" description="Disordered" evidence="1">
    <location>
        <begin position="68"/>
        <end position="109"/>
    </location>
</feature>
<dbReference type="RefSeq" id="WP_224079401.1">
    <property type="nucleotide sequence ID" value="NZ_CAJZAI010000003.1"/>
</dbReference>
<evidence type="ECO:0000256" key="2">
    <source>
        <dbReference type="SAM" id="SignalP"/>
    </source>
</evidence>
<evidence type="ECO:0000313" key="3">
    <source>
        <dbReference type="EMBL" id="CAG9170710.1"/>
    </source>
</evidence>
<gene>
    <name evidence="3" type="ORF">LMG23992_01752</name>
</gene>
<keyword evidence="4" id="KW-1185">Reference proteome</keyword>
<dbReference type="EMBL" id="CAJZAI010000003">
    <property type="protein sequence ID" value="CAG9170710.1"/>
    <property type="molecule type" value="Genomic_DNA"/>
</dbReference>
<name>A0ABM8WTB4_9BURK</name>
<sequence>MKRLPIRFFLLCLPLLALPGAGQATSQIPACTVVQAAGLSLAERHAAAKASAEAALDPAQHCADGAVRVMADPDSDGRPLQLHDRSNDANSKPAQSSGRADSRCAGRDGCTTDELPPLPVAALAHYAHAAAMVSTATFAGPFSGFPAAP</sequence>
<comment type="caution">
    <text evidence="3">The sequence shown here is derived from an EMBL/GenBank/DDBJ whole genome shotgun (WGS) entry which is preliminary data.</text>
</comment>
<proteinExistence type="predicted"/>
<protein>
    <submittedName>
        <fullName evidence="3">Uncharacterized protein</fullName>
    </submittedName>
</protein>
<dbReference type="Proteomes" id="UP000727654">
    <property type="component" value="Unassembled WGS sequence"/>
</dbReference>
<feature type="signal peptide" evidence="2">
    <location>
        <begin position="1"/>
        <end position="24"/>
    </location>
</feature>
<keyword evidence="2" id="KW-0732">Signal</keyword>